<dbReference type="InterPro" id="IPR045122">
    <property type="entry name" value="Csc1-like"/>
</dbReference>
<keyword evidence="2" id="KW-0812">Transmembrane</keyword>
<reference evidence="3" key="1">
    <citation type="submission" date="2020-04" db="EMBL/GenBank/DDBJ databases">
        <authorList>
            <person name="Alioto T."/>
            <person name="Alioto T."/>
            <person name="Gomez Garrido J."/>
        </authorList>
    </citation>
    <scope>NUCLEOTIDE SEQUENCE</scope>
    <source>
        <strain evidence="3">A484AB</strain>
    </source>
</reference>
<dbReference type="Proteomes" id="UP001152795">
    <property type="component" value="Unassembled WGS sequence"/>
</dbReference>
<organism evidence="3 4">
    <name type="scientific">Paramuricea clavata</name>
    <name type="common">Red gorgonian</name>
    <name type="synonym">Violescent sea-whip</name>
    <dbReference type="NCBI Taxonomy" id="317549"/>
    <lineage>
        <taxon>Eukaryota</taxon>
        <taxon>Metazoa</taxon>
        <taxon>Cnidaria</taxon>
        <taxon>Anthozoa</taxon>
        <taxon>Octocorallia</taxon>
        <taxon>Malacalcyonacea</taxon>
        <taxon>Plexauridae</taxon>
        <taxon>Paramuricea</taxon>
    </lineage>
</organism>
<dbReference type="PANTHER" id="PTHR13018">
    <property type="entry name" value="PROBABLE MEMBRANE PROTEIN DUF221-RELATED"/>
    <property type="match status" value="1"/>
</dbReference>
<comment type="caution">
    <text evidence="3">The sequence shown here is derived from an EMBL/GenBank/DDBJ whole genome shotgun (WGS) entry which is preliminary data.</text>
</comment>
<feature type="transmembrane region" description="Helical" evidence="2">
    <location>
        <begin position="434"/>
        <end position="453"/>
    </location>
</feature>
<accession>A0A7D9D5R4</accession>
<gene>
    <name evidence="3" type="ORF">PACLA_8A055990</name>
</gene>
<feature type="transmembrane region" description="Helical" evidence="2">
    <location>
        <begin position="296"/>
        <end position="324"/>
    </location>
</feature>
<feature type="transmembrane region" description="Helical" evidence="2">
    <location>
        <begin position="408"/>
        <end position="428"/>
    </location>
</feature>
<dbReference type="Pfam" id="PF02714">
    <property type="entry name" value="RSN1_7TM"/>
    <property type="match status" value="1"/>
</dbReference>
<feature type="transmembrane region" description="Helical" evidence="2">
    <location>
        <begin position="345"/>
        <end position="364"/>
    </location>
</feature>
<dbReference type="Pfam" id="PF14703">
    <property type="entry name" value="PHM7_cyt"/>
    <property type="match status" value="1"/>
</dbReference>
<protein>
    <submittedName>
        <fullName evidence="3">CSC1 ERD4</fullName>
    </submittedName>
</protein>
<dbReference type="GO" id="GO:0005227">
    <property type="term" value="F:calcium-activated cation channel activity"/>
    <property type="evidence" value="ECO:0007669"/>
    <property type="project" value="InterPro"/>
</dbReference>
<name>A0A7D9D5R4_PARCT</name>
<evidence type="ECO:0000256" key="2">
    <source>
        <dbReference type="SAM" id="Phobius"/>
    </source>
</evidence>
<keyword evidence="4" id="KW-1185">Reference proteome</keyword>
<feature type="compositionally biased region" description="Basic and acidic residues" evidence="1">
    <location>
        <begin position="502"/>
        <end position="521"/>
    </location>
</feature>
<dbReference type="InterPro" id="IPR027815">
    <property type="entry name" value="CSC1/OSCA1-like_cyt"/>
</dbReference>
<dbReference type="OrthoDB" id="5973102at2759"/>
<evidence type="ECO:0000256" key="1">
    <source>
        <dbReference type="SAM" id="MobiDB-lite"/>
    </source>
</evidence>
<evidence type="ECO:0000313" key="3">
    <source>
        <dbReference type="EMBL" id="CAB3976831.1"/>
    </source>
</evidence>
<feature type="transmembrane region" description="Helical" evidence="2">
    <location>
        <begin position="156"/>
        <end position="186"/>
    </location>
</feature>
<feature type="region of interest" description="Disordered" evidence="1">
    <location>
        <begin position="502"/>
        <end position="543"/>
    </location>
</feature>
<feature type="transmembrane region" description="Helical" evidence="2">
    <location>
        <begin position="250"/>
        <end position="269"/>
    </location>
</feature>
<evidence type="ECO:0000313" key="4">
    <source>
        <dbReference type="Proteomes" id="UP001152795"/>
    </source>
</evidence>
<dbReference type="AlphaFoldDB" id="A0A7D9D5R4"/>
<dbReference type="EMBL" id="CACRXK020000016">
    <property type="protein sequence ID" value="CAB3976831.1"/>
    <property type="molecule type" value="Genomic_DNA"/>
</dbReference>
<sequence>MSLRNDHNLDEFLKSVFPEKVISVHVFKAVPSWTDLSEAHDDMVRKYEHAEALFQQNGKRPCHKKFIIIGTKYDSITFYEDRLKHFHDEMTSEQNQSHPYLPTAIVTFKSLQDAAIGLQTSWNNSPITSFVSRAPASTDIIWENIGLAKHYRTIRYVIVSICLFLLVFFWTIPVVLVSSMISLQALQKQFSFFEGVNNLPDAVKGFIQGFLATIVLEIFFVVLPALMALFARVEGIRSRSGVAVSCIGKLFIFQLVNKFLGVLFGGALLTRLHDIIDYPTRTPQFLAESMPSMANFFINIIMLRTLTGFPMEILHLVRLLLVTVTRKWFCKTARENNEVWVPPPVRYPGLYANNLFVFIIGIAYSVLSPLVLVFVVMYFGLAYVVRFYRLIYVCKTSFKAGGIMWPKVFNRMMIGIFVFQILMIGVFALKGNALVSSFSIPLPVLTFVFYKFIRNNFDRSTVYLNLSLAKEIKTPENEFLKISSEKYNRIQFVPEMFALSTDKRQQPGKDEEPSDGHDSKTSRTSLQEIELEQLERNGQEQQV</sequence>
<dbReference type="InterPro" id="IPR003864">
    <property type="entry name" value="CSC1/OSCA1-like_7TM"/>
</dbReference>
<proteinExistence type="predicted"/>
<dbReference type="GO" id="GO:0005886">
    <property type="term" value="C:plasma membrane"/>
    <property type="evidence" value="ECO:0007669"/>
    <property type="project" value="TreeGrafter"/>
</dbReference>
<feature type="compositionally biased region" description="Basic and acidic residues" evidence="1">
    <location>
        <begin position="533"/>
        <end position="543"/>
    </location>
</feature>
<feature type="transmembrane region" description="Helical" evidence="2">
    <location>
        <begin position="370"/>
        <end position="388"/>
    </location>
</feature>
<feature type="transmembrane region" description="Helical" evidence="2">
    <location>
        <begin position="206"/>
        <end position="230"/>
    </location>
</feature>
<dbReference type="PANTHER" id="PTHR13018:SF5">
    <property type="entry name" value="RE44586P"/>
    <property type="match status" value="1"/>
</dbReference>
<keyword evidence="2" id="KW-1133">Transmembrane helix</keyword>
<keyword evidence="2" id="KW-0472">Membrane</keyword>